<evidence type="ECO:0000256" key="1">
    <source>
        <dbReference type="ARBA" id="ARBA00022723"/>
    </source>
</evidence>
<dbReference type="PROSITE" id="PS01047">
    <property type="entry name" value="HMA_1"/>
    <property type="match status" value="1"/>
</dbReference>
<dbReference type="Gene3D" id="3.30.70.100">
    <property type="match status" value="1"/>
</dbReference>
<evidence type="ECO:0000313" key="4">
    <source>
        <dbReference type="Proteomes" id="UP000654345"/>
    </source>
</evidence>
<dbReference type="Proteomes" id="UP000654345">
    <property type="component" value="Unassembled WGS sequence"/>
</dbReference>
<evidence type="ECO:0000313" key="3">
    <source>
        <dbReference type="EMBL" id="GHO60949.1"/>
    </source>
</evidence>
<proteinExistence type="predicted"/>
<dbReference type="InterPro" id="IPR036163">
    <property type="entry name" value="HMA_dom_sf"/>
</dbReference>
<dbReference type="InterPro" id="IPR017969">
    <property type="entry name" value="Heavy-metal-associated_CS"/>
</dbReference>
<dbReference type="SUPFAM" id="SSF55008">
    <property type="entry name" value="HMA, heavy metal-associated domain"/>
    <property type="match status" value="1"/>
</dbReference>
<dbReference type="Pfam" id="PF00403">
    <property type="entry name" value="HMA"/>
    <property type="match status" value="1"/>
</dbReference>
<feature type="domain" description="HMA" evidence="2">
    <location>
        <begin position="5"/>
        <end position="71"/>
    </location>
</feature>
<dbReference type="CDD" id="cd00371">
    <property type="entry name" value="HMA"/>
    <property type="match status" value="1"/>
</dbReference>
<sequence>MAIEKETTLSIPAMSCNHCVQTITKTLSDLVGVESVNVDLLTKTVYLAYDAETLSLAEAEAKLSEAGYPVQKQSFANRGKALPLK</sequence>
<dbReference type="PROSITE" id="PS50846">
    <property type="entry name" value="HMA_2"/>
    <property type="match status" value="1"/>
</dbReference>
<name>A0ABQ3V7G5_9CHLR</name>
<evidence type="ECO:0000259" key="2">
    <source>
        <dbReference type="PROSITE" id="PS50846"/>
    </source>
</evidence>
<dbReference type="RefSeq" id="WP_201376971.1">
    <property type="nucleotide sequence ID" value="NZ_BNJG01000008.1"/>
</dbReference>
<accession>A0ABQ3V7G5</accession>
<reference evidence="3 4" key="1">
    <citation type="journal article" date="2021" name="Int. J. Syst. Evol. Microbiol.">
        <title>Reticulibacter mediterranei gen. nov., sp. nov., within the new family Reticulibacteraceae fam. nov., and Ktedonospora formicarum gen. nov., sp. nov., Ktedonobacter robiniae sp. nov., Dictyobacter formicarum sp. nov. and Dictyobacter arantiisoli sp. nov., belonging to the class Ktedonobacteria.</title>
        <authorList>
            <person name="Yabe S."/>
            <person name="Zheng Y."/>
            <person name="Wang C.M."/>
            <person name="Sakai Y."/>
            <person name="Abe K."/>
            <person name="Yokota A."/>
            <person name="Donadio S."/>
            <person name="Cavaletti L."/>
            <person name="Monciardini P."/>
        </authorList>
    </citation>
    <scope>NUCLEOTIDE SEQUENCE [LARGE SCALE GENOMIC DNA]</scope>
    <source>
        <strain evidence="3 4">SOSP1-30</strain>
    </source>
</reference>
<dbReference type="EMBL" id="BNJG01000008">
    <property type="protein sequence ID" value="GHO60949.1"/>
    <property type="molecule type" value="Genomic_DNA"/>
</dbReference>
<dbReference type="InterPro" id="IPR006121">
    <property type="entry name" value="HMA_dom"/>
</dbReference>
<gene>
    <name evidence="3" type="ORF">KSB_94240</name>
</gene>
<keyword evidence="1" id="KW-0479">Metal-binding</keyword>
<organism evidence="3 4">
    <name type="scientific">Ktedonobacter robiniae</name>
    <dbReference type="NCBI Taxonomy" id="2778365"/>
    <lineage>
        <taxon>Bacteria</taxon>
        <taxon>Bacillati</taxon>
        <taxon>Chloroflexota</taxon>
        <taxon>Ktedonobacteria</taxon>
        <taxon>Ktedonobacterales</taxon>
        <taxon>Ktedonobacteraceae</taxon>
        <taxon>Ktedonobacter</taxon>
    </lineage>
</organism>
<protein>
    <submittedName>
        <fullName evidence="3">Copper ion-binding protein</fullName>
    </submittedName>
</protein>
<comment type="caution">
    <text evidence="3">The sequence shown here is derived from an EMBL/GenBank/DDBJ whole genome shotgun (WGS) entry which is preliminary data.</text>
</comment>
<keyword evidence="4" id="KW-1185">Reference proteome</keyword>